<dbReference type="InterPro" id="IPR002178">
    <property type="entry name" value="PTS_EIIA_type-2_dom"/>
</dbReference>
<dbReference type="Proteomes" id="UP000063781">
    <property type="component" value="Chromosome"/>
</dbReference>
<evidence type="ECO:0000259" key="6">
    <source>
        <dbReference type="PROSITE" id="PS51372"/>
    </source>
</evidence>
<proteinExistence type="predicted"/>
<reference evidence="7 8" key="1">
    <citation type="submission" date="2015-10" db="EMBL/GenBank/DDBJ databases">
        <title>Erysipelothrix larvae sp. LV19 isolated from the larval gut of the rhinoceros beetle, Trypoxylus dichotomus.</title>
        <authorList>
            <person name="Lim S."/>
            <person name="Kim B.-C."/>
        </authorList>
    </citation>
    <scope>NUCLEOTIDE SEQUENCE [LARGE SCALE GENOMIC DNA]</scope>
    <source>
        <strain evidence="7 8">LV19</strain>
    </source>
</reference>
<evidence type="ECO:0000256" key="2">
    <source>
        <dbReference type="ARBA" id="ARBA00023015"/>
    </source>
</evidence>
<dbReference type="PROSITE" id="PS51372">
    <property type="entry name" value="PRD_2"/>
    <property type="match status" value="2"/>
</dbReference>
<dbReference type="Pfam" id="PF00359">
    <property type="entry name" value="PTS_EIIA_2"/>
    <property type="match status" value="1"/>
</dbReference>
<keyword evidence="4" id="KW-0804">Transcription</keyword>
<dbReference type="InterPro" id="IPR013196">
    <property type="entry name" value="HTH_11"/>
</dbReference>
<evidence type="ECO:0000256" key="4">
    <source>
        <dbReference type="ARBA" id="ARBA00023163"/>
    </source>
</evidence>
<keyword evidence="2" id="KW-0805">Transcription regulation</keyword>
<dbReference type="InterPro" id="IPR007737">
    <property type="entry name" value="Mga_HTH"/>
</dbReference>
<dbReference type="PANTHER" id="PTHR30185">
    <property type="entry name" value="CRYPTIC BETA-GLUCOSIDE BGL OPERON ANTITERMINATOR"/>
    <property type="match status" value="1"/>
</dbReference>
<dbReference type="AlphaFoldDB" id="A0A0X8H0R9"/>
<dbReference type="InterPro" id="IPR036634">
    <property type="entry name" value="PRD_sf"/>
</dbReference>
<dbReference type="SUPFAM" id="SSF55804">
    <property type="entry name" value="Phoshotransferase/anion transport protein"/>
    <property type="match status" value="1"/>
</dbReference>
<dbReference type="Gene3D" id="1.10.1790.10">
    <property type="entry name" value="PRD domain"/>
    <property type="match status" value="1"/>
</dbReference>
<dbReference type="Pfam" id="PF00874">
    <property type="entry name" value="PRD"/>
    <property type="match status" value="1"/>
</dbReference>
<feature type="domain" description="PRD" evidence="6">
    <location>
        <begin position="287"/>
        <end position="393"/>
    </location>
</feature>
<dbReference type="InterPro" id="IPR036388">
    <property type="entry name" value="WH-like_DNA-bd_sf"/>
</dbReference>
<dbReference type="InterPro" id="IPR016152">
    <property type="entry name" value="PTrfase/Anion_transptr"/>
</dbReference>
<evidence type="ECO:0000256" key="3">
    <source>
        <dbReference type="ARBA" id="ARBA00023159"/>
    </source>
</evidence>
<keyword evidence="3" id="KW-0010">Activator</keyword>
<evidence type="ECO:0000313" key="8">
    <source>
        <dbReference type="Proteomes" id="UP000063781"/>
    </source>
</evidence>
<sequence length="635" mass="74163">MNEKQTNLLNYLLHKSYPISARKIANLLNVSIRTVKNYVKEINAISGDTIIFSSNQGYWVNNYLPSETLEQLMPTTKIPQTFKERANYIIKKIAIDNLKVDVFDLTEELFVSYSTIKSDISRMNQVFDSFNLQFEISQDKIEIIGNEKEIRRLASYVIFEEIPNYFMTQEILEQNFEYEYVTKITNLIEEVLEYEDIKMNDFAFMNLLLHILVLIVSVKNGRSLISNEDIILLFKDSKANIVEEFVEKLEKEFEVILNDVEKQELYYLFQANVNFIPNVNIKKIENVIHRDIIESLNIIVGEVYQSYGIHLKSEQFFLNFAIHLSNLYHRAKNDAYLKNPMIEVLKTDFPIVYDISVYVSYRLGELLGITINDHESAYIALHIGSELEGQKKNSSKIKTAILCPNYMNHAEQLYRQLQKNFSDELNIVLVTSNPIELESADIDLLITTLKTSINLNCATIEVLPILSDEQKLHLSSKIQDMLLQRKKSILFEKFDTYFSEKYFYNNLDIEDRDELLEFMCNNLEADNIVKTQYLDKVLEREKASSTAFELFAIPHSVYMDANKTNISVAISKKGFVWGEKRVNIVLLASINYVDRYTFSSVYEAIISLFDYPELYSELWNIQSFDEFKHFIKSKM</sequence>
<name>A0A0X8H0R9_9FIRM</name>
<dbReference type="Pfam" id="PF05043">
    <property type="entry name" value="Mga"/>
    <property type="match status" value="1"/>
</dbReference>
<accession>A0A0X8H0R9</accession>
<dbReference type="Gene3D" id="3.40.930.10">
    <property type="entry name" value="Mannitol-specific EII, Chain A"/>
    <property type="match status" value="1"/>
</dbReference>
<evidence type="ECO:0000313" key="7">
    <source>
        <dbReference type="EMBL" id="AMC93956.1"/>
    </source>
</evidence>
<dbReference type="Pfam" id="PF08279">
    <property type="entry name" value="HTH_11"/>
    <property type="match status" value="1"/>
</dbReference>
<evidence type="ECO:0000259" key="5">
    <source>
        <dbReference type="PROSITE" id="PS51094"/>
    </source>
</evidence>
<feature type="domain" description="PTS EIIA type-2" evidence="5">
    <location>
        <begin position="496"/>
        <end position="634"/>
    </location>
</feature>
<dbReference type="KEGG" id="erl:AOC36_08140"/>
<dbReference type="GO" id="GO:0006355">
    <property type="term" value="P:regulation of DNA-templated transcription"/>
    <property type="evidence" value="ECO:0007669"/>
    <property type="project" value="InterPro"/>
</dbReference>
<dbReference type="RefSeq" id="WP_067633224.1">
    <property type="nucleotide sequence ID" value="NZ_CP013213.1"/>
</dbReference>
<dbReference type="STRING" id="1514105.AOC36_08140"/>
<feature type="domain" description="PRD" evidence="6">
    <location>
        <begin position="172"/>
        <end position="279"/>
    </location>
</feature>
<keyword evidence="1" id="KW-0677">Repeat</keyword>
<dbReference type="OrthoDB" id="3710983at2"/>
<dbReference type="InterPro" id="IPR011608">
    <property type="entry name" value="PRD"/>
</dbReference>
<organism evidence="7 8">
    <name type="scientific">Erysipelothrix larvae</name>
    <dbReference type="NCBI Taxonomy" id="1514105"/>
    <lineage>
        <taxon>Bacteria</taxon>
        <taxon>Bacillati</taxon>
        <taxon>Bacillota</taxon>
        <taxon>Erysipelotrichia</taxon>
        <taxon>Erysipelotrichales</taxon>
        <taxon>Erysipelotrichaceae</taxon>
        <taxon>Erysipelothrix</taxon>
    </lineage>
</organism>
<dbReference type="Gene3D" id="1.10.10.10">
    <property type="entry name" value="Winged helix-like DNA-binding domain superfamily/Winged helix DNA-binding domain"/>
    <property type="match status" value="2"/>
</dbReference>
<keyword evidence="8" id="KW-1185">Reference proteome</keyword>
<dbReference type="InterPro" id="IPR050661">
    <property type="entry name" value="BglG_antiterminators"/>
</dbReference>
<dbReference type="EMBL" id="CP013213">
    <property type="protein sequence ID" value="AMC93956.1"/>
    <property type="molecule type" value="Genomic_DNA"/>
</dbReference>
<dbReference type="PROSITE" id="PS51094">
    <property type="entry name" value="PTS_EIIA_TYPE_2"/>
    <property type="match status" value="1"/>
</dbReference>
<gene>
    <name evidence="7" type="ORF">AOC36_08140</name>
</gene>
<dbReference type="SUPFAM" id="SSF63520">
    <property type="entry name" value="PTS-regulatory domain, PRD"/>
    <property type="match status" value="2"/>
</dbReference>
<protein>
    <submittedName>
        <fullName evidence="7">Uncharacterized protein</fullName>
    </submittedName>
</protein>
<evidence type="ECO:0000256" key="1">
    <source>
        <dbReference type="ARBA" id="ARBA00022737"/>
    </source>
</evidence>
<dbReference type="PANTHER" id="PTHR30185:SF12">
    <property type="entry name" value="TRANSCRIPTIONAL REGULATOR MANR"/>
    <property type="match status" value="1"/>
</dbReference>